<keyword evidence="4 6" id="KW-0238">DNA-binding</keyword>
<dbReference type="EMBL" id="QEYD01000001">
    <property type="protein sequence ID" value="PWE31943.1"/>
    <property type="molecule type" value="Genomic_DNA"/>
</dbReference>
<feature type="domain" description="RNA polymerase sigma-70 region 2" evidence="7">
    <location>
        <begin position="30"/>
        <end position="92"/>
    </location>
</feature>
<dbReference type="GO" id="GO:0006352">
    <property type="term" value="P:DNA-templated transcription initiation"/>
    <property type="evidence" value="ECO:0007669"/>
    <property type="project" value="InterPro"/>
</dbReference>
<evidence type="ECO:0000256" key="3">
    <source>
        <dbReference type="ARBA" id="ARBA00023082"/>
    </source>
</evidence>
<dbReference type="Pfam" id="PF04542">
    <property type="entry name" value="Sigma70_r2"/>
    <property type="match status" value="1"/>
</dbReference>
<evidence type="ECO:0000256" key="2">
    <source>
        <dbReference type="ARBA" id="ARBA00023015"/>
    </source>
</evidence>
<gene>
    <name evidence="9" type="ORF">C4N9_01520</name>
</gene>
<accession>A0A2U2CJ74</accession>
<proteinExistence type="inferred from homology"/>
<dbReference type="NCBIfam" id="TIGR02937">
    <property type="entry name" value="sigma70-ECF"/>
    <property type="match status" value="1"/>
</dbReference>
<evidence type="ECO:0000313" key="10">
    <source>
        <dbReference type="Proteomes" id="UP000244940"/>
    </source>
</evidence>
<dbReference type="InterPro" id="IPR007627">
    <property type="entry name" value="RNA_pol_sigma70_r2"/>
</dbReference>
<dbReference type="GO" id="GO:0003677">
    <property type="term" value="F:DNA binding"/>
    <property type="evidence" value="ECO:0007669"/>
    <property type="project" value="UniProtKB-KW"/>
</dbReference>
<feature type="domain" description="RNA polymerase sigma factor 70 region 4 type 2" evidence="8">
    <location>
        <begin position="121"/>
        <end position="171"/>
    </location>
</feature>
<dbReference type="SUPFAM" id="SSF88659">
    <property type="entry name" value="Sigma3 and sigma4 domains of RNA polymerase sigma factors"/>
    <property type="match status" value="1"/>
</dbReference>
<dbReference type="PANTHER" id="PTHR43133">
    <property type="entry name" value="RNA POLYMERASE ECF-TYPE SIGMA FACTO"/>
    <property type="match status" value="1"/>
</dbReference>
<keyword evidence="5 6" id="KW-0804">Transcription</keyword>
<dbReference type="OrthoDB" id="9803470at2"/>
<dbReference type="InterPro" id="IPR013249">
    <property type="entry name" value="RNA_pol_sigma70_r4_t2"/>
</dbReference>
<organism evidence="9 10">
    <name type="scientific">Pararhodobacter marinus</name>
    <dbReference type="NCBI Taxonomy" id="2184063"/>
    <lineage>
        <taxon>Bacteria</taxon>
        <taxon>Pseudomonadati</taxon>
        <taxon>Pseudomonadota</taxon>
        <taxon>Alphaproteobacteria</taxon>
        <taxon>Rhodobacterales</taxon>
        <taxon>Paracoccaceae</taxon>
        <taxon>Pararhodobacter</taxon>
    </lineage>
</organism>
<dbReference type="InterPro" id="IPR013324">
    <property type="entry name" value="RNA_pol_sigma_r3/r4-like"/>
</dbReference>
<dbReference type="GO" id="GO:0016987">
    <property type="term" value="F:sigma factor activity"/>
    <property type="evidence" value="ECO:0007669"/>
    <property type="project" value="UniProtKB-KW"/>
</dbReference>
<keyword evidence="2 6" id="KW-0805">Transcription regulation</keyword>
<dbReference type="InterPro" id="IPR014284">
    <property type="entry name" value="RNA_pol_sigma-70_dom"/>
</dbReference>
<comment type="caution">
    <text evidence="9">The sequence shown here is derived from an EMBL/GenBank/DDBJ whole genome shotgun (WGS) entry which is preliminary data.</text>
</comment>
<evidence type="ECO:0000256" key="5">
    <source>
        <dbReference type="ARBA" id="ARBA00023163"/>
    </source>
</evidence>
<sequence length="176" mass="19801">MGGKAAVRPPVSVQRDSSETVQSDAVIEFIPPLRLFARSLCKNPVEADDLVQETLLRAIENIHLYKPGTNLRAWLFTIMRNRFYSNCIKQAREKPGSKDCVASIPVGIVDTQYWHLRMSEMVRAINDLPVHFRETFVAVVILGVSYLDAAEMFDCDIGTIKSRIYRARATLASATQ</sequence>
<evidence type="ECO:0000256" key="4">
    <source>
        <dbReference type="ARBA" id="ARBA00023125"/>
    </source>
</evidence>
<protein>
    <recommendedName>
        <fullName evidence="6">RNA polymerase sigma factor</fullName>
    </recommendedName>
</protein>
<evidence type="ECO:0000256" key="6">
    <source>
        <dbReference type="RuleBase" id="RU000716"/>
    </source>
</evidence>
<keyword evidence="10" id="KW-1185">Reference proteome</keyword>
<evidence type="ECO:0000259" key="7">
    <source>
        <dbReference type="Pfam" id="PF04542"/>
    </source>
</evidence>
<comment type="similarity">
    <text evidence="1 6">Belongs to the sigma-70 factor family. ECF subfamily.</text>
</comment>
<evidence type="ECO:0000256" key="1">
    <source>
        <dbReference type="ARBA" id="ARBA00010641"/>
    </source>
</evidence>
<dbReference type="AlphaFoldDB" id="A0A2U2CJ74"/>
<dbReference type="InterPro" id="IPR013325">
    <property type="entry name" value="RNA_pol_sigma_r2"/>
</dbReference>
<dbReference type="SUPFAM" id="SSF88946">
    <property type="entry name" value="Sigma2 domain of RNA polymerase sigma factors"/>
    <property type="match status" value="1"/>
</dbReference>
<dbReference type="InterPro" id="IPR000838">
    <property type="entry name" value="RNA_pol_sigma70_ECF_CS"/>
</dbReference>
<dbReference type="InterPro" id="IPR036388">
    <property type="entry name" value="WH-like_DNA-bd_sf"/>
</dbReference>
<name>A0A2U2CJ74_9RHOB</name>
<keyword evidence="3 6" id="KW-0731">Sigma factor</keyword>
<dbReference type="PANTHER" id="PTHR43133:SF25">
    <property type="entry name" value="RNA POLYMERASE SIGMA FACTOR RFAY-RELATED"/>
    <property type="match status" value="1"/>
</dbReference>
<dbReference type="PROSITE" id="PS01063">
    <property type="entry name" value="SIGMA70_ECF"/>
    <property type="match status" value="1"/>
</dbReference>
<dbReference type="InterPro" id="IPR039425">
    <property type="entry name" value="RNA_pol_sigma-70-like"/>
</dbReference>
<evidence type="ECO:0000313" key="9">
    <source>
        <dbReference type="EMBL" id="PWE31943.1"/>
    </source>
</evidence>
<evidence type="ECO:0000259" key="8">
    <source>
        <dbReference type="Pfam" id="PF08281"/>
    </source>
</evidence>
<dbReference type="Proteomes" id="UP000244940">
    <property type="component" value="Unassembled WGS sequence"/>
</dbReference>
<reference evidence="9 10" key="1">
    <citation type="submission" date="2018-05" db="EMBL/GenBank/DDBJ databases">
        <title>Pararhodobacter marina sp. nov., isolated from deep-sea water of the Indian Ocean.</title>
        <authorList>
            <person name="Lai Q.Sr."/>
            <person name="Liu X."/>
            <person name="Shao Z."/>
        </authorList>
    </citation>
    <scope>NUCLEOTIDE SEQUENCE [LARGE SCALE GENOMIC DNA]</scope>
    <source>
        <strain evidence="9 10">CIC4N-9</strain>
    </source>
</reference>
<dbReference type="Pfam" id="PF08281">
    <property type="entry name" value="Sigma70_r4_2"/>
    <property type="match status" value="1"/>
</dbReference>
<dbReference type="Gene3D" id="1.10.10.10">
    <property type="entry name" value="Winged helix-like DNA-binding domain superfamily/Winged helix DNA-binding domain"/>
    <property type="match status" value="1"/>
</dbReference>
<dbReference type="Gene3D" id="1.10.1740.10">
    <property type="match status" value="1"/>
</dbReference>